<dbReference type="AlphaFoldDB" id="A0A166YN62"/>
<gene>
    <name evidence="2" type="ORF">CT0861_02717</name>
</gene>
<feature type="transmembrane region" description="Helical" evidence="1">
    <location>
        <begin position="147"/>
        <end position="166"/>
    </location>
</feature>
<proteinExistence type="predicted"/>
<organism evidence="2 3">
    <name type="scientific">Colletotrichum tofieldiae</name>
    <dbReference type="NCBI Taxonomy" id="708197"/>
    <lineage>
        <taxon>Eukaryota</taxon>
        <taxon>Fungi</taxon>
        <taxon>Dikarya</taxon>
        <taxon>Ascomycota</taxon>
        <taxon>Pezizomycotina</taxon>
        <taxon>Sordariomycetes</taxon>
        <taxon>Hypocreomycetidae</taxon>
        <taxon>Glomerellales</taxon>
        <taxon>Glomerellaceae</taxon>
        <taxon>Colletotrichum</taxon>
        <taxon>Colletotrichum spaethianum species complex</taxon>
    </lineage>
</organism>
<feature type="transmembrane region" description="Helical" evidence="1">
    <location>
        <begin position="63"/>
        <end position="81"/>
    </location>
</feature>
<comment type="caution">
    <text evidence="2">The sequence shown here is derived from an EMBL/GenBank/DDBJ whole genome shotgun (WGS) entry which is preliminary data.</text>
</comment>
<keyword evidence="3" id="KW-1185">Reference proteome</keyword>
<dbReference type="Proteomes" id="UP000076552">
    <property type="component" value="Unassembled WGS sequence"/>
</dbReference>
<sequence length="219" mass="24749">MLTETRRSYFNLPQVVSKFARHLDSCVSCRCKLALSPGYIQQTTFLIGNEIGMASRLFFDPMVALRAAPLISSTCTLLYAWDQHFFLGLFNRTPEARKQSAPMLRSYYDTFFRRGVWTVLGLITVSISTAAANLYKQPEALQNKGTFWWYVTGATLSAGHLAYVPLVAPHVKALVEAEREDDVNGILDDWLRVNWWRMITVDLGAWLSFGVAVATTLRV</sequence>
<evidence type="ECO:0000313" key="2">
    <source>
        <dbReference type="EMBL" id="KZL77861.1"/>
    </source>
</evidence>
<feature type="transmembrane region" description="Helical" evidence="1">
    <location>
        <begin position="195"/>
        <end position="217"/>
    </location>
</feature>
<protein>
    <submittedName>
        <fullName evidence="2">Integral membrane protein</fullName>
    </submittedName>
</protein>
<feature type="transmembrane region" description="Helical" evidence="1">
    <location>
        <begin position="115"/>
        <end position="135"/>
    </location>
</feature>
<evidence type="ECO:0000256" key="1">
    <source>
        <dbReference type="SAM" id="Phobius"/>
    </source>
</evidence>
<keyword evidence="1" id="KW-1133">Transmembrane helix</keyword>
<dbReference type="STRING" id="708197.A0A166YN62"/>
<keyword evidence="1" id="KW-0472">Membrane</keyword>
<name>A0A166YN62_9PEZI</name>
<evidence type="ECO:0000313" key="3">
    <source>
        <dbReference type="Proteomes" id="UP000076552"/>
    </source>
</evidence>
<dbReference type="EMBL" id="LFIV01000005">
    <property type="protein sequence ID" value="KZL77861.1"/>
    <property type="molecule type" value="Genomic_DNA"/>
</dbReference>
<accession>A0A166YN62</accession>
<keyword evidence="1" id="KW-0812">Transmembrane</keyword>
<reference evidence="2 3" key="1">
    <citation type="submission" date="2015-06" db="EMBL/GenBank/DDBJ databases">
        <title>Survival trade-offs in plant roots during colonization by closely related pathogenic and mutualistic fungi.</title>
        <authorList>
            <person name="Hacquard S."/>
            <person name="Kracher B."/>
            <person name="Hiruma K."/>
            <person name="Weinman A."/>
            <person name="Muench P."/>
            <person name="Garrido Oter R."/>
            <person name="Ver Loren van Themaat E."/>
            <person name="Dallerey J.-F."/>
            <person name="Damm U."/>
            <person name="Henrissat B."/>
            <person name="Lespinet O."/>
            <person name="Thon M."/>
            <person name="Kemen E."/>
            <person name="McHardy A.C."/>
            <person name="Schulze-Lefert P."/>
            <person name="O'Connell R.J."/>
        </authorList>
    </citation>
    <scope>NUCLEOTIDE SEQUENCE [LARGE SCALE GENOMIC DNA]</scope>
    <source>
        <strain evidence="2 3">0861</strain>
    </source>
</reference>